<protein>
    <submittedName>
        <fullName evidence="1">Uncharacterized protein</fullName>
    </submittedName>
</protein>
<comment type="caution">
    <text evidence="1">The sequence shown here is derived from an EMBL/GenBank/DDBJ whole genome shotgun (WGS) entry which is preliminary data.</text>
</comment>
<dbReference type="EMBL" id="UGSJ01000001">
    <property type="protein sequence ID" value="SUA90287.1"/>
    <property type="molecule type" value="Genomic_DNA"/>
</dbReference>
<gene>
    <name evidence="1" type="ORF">NCTC13159_01770</name>
</gene>
<dbReference type="AlphaFoldDB" id="A0AAJ4ZBE6"/>
<dbReference type="Proteomes" id="UP000254589">
    <property type="component" value="Unassembled WGS sequence"/>
</dbReference>
<dbReference type="RefSeq" id="WP_218919078.1">
    <property type="nucleotide sequence ID" value="NZ_CP010310.2"/>
</dbReference>
<reference evidence="1 2" key="1">
    <citation type="submission" date="2018-06" db="EMBL/GenBank/DDBJ databases">
        <authorList>
            <consortium name="Pathogen Informatics"/>
            <person name="Doyle S."/>
        </authorList>
    </citation>
    <scope>NUCLEOTIDE SEQUENCE [LARGE SCALE GENOMIC DNA]</scope>
    <source>
        <strain evidence="1 2">NCTC13159</strain>
    </source>
</reference>
<accession>A0AAJ4ZBE6</accession>
<organism evidence="1 2">
    <name type="scientific">Pandoraea pulmonicola</name>
    <dbReference type="NCBI Taxonomy" id="93221"/>
    <lineage>
        <taxon>Bacteria</taxon>
        <taxon>Pseudomonadati</taxon>
        <taxon>Pseudomonadota</taxon>
        <taxon>Betaproteobacteria</taxon>
        <taxon>Burkholderiales</taxon>
        <taxon>Burkholderiaceae</taxon>
        <taxon>Pandoraea</taxon>
    </lineage>
</organism>
<sequence>MKFKIPVSVNLLSPMTLTKPSDFLSAVQLFCDELPEITPEKWGWWEPLDCDFDRNNLRDLIPGSGISETVYWQRKKLPKSEGSFAVRWRSKSPAVSDTHARIGFTVELKQIEQASLVSYIKNASTVFSADIAFFDVLTPEYTEFSVESGSAPYGDRLMVVTHLLRHWLPDIFWATVLGPPYVRIFGKDRLLSAPAYAVEDLGPETVYVQLTKNLADAYERGSELQLARNSFKEHLRSNAFFVEGKGYDRLQKGAVGDVFEVPKFDLVEDE</sequence>
<evidence type="ECO:0000313" key="1">
    <source>
        <dbReference type="EMBL" id="SUA90287.1"/>
    </source>
</evidence>
<name>A0AAJ4ZBE6_PANPU</name>
<evidence type="ECO:0000313" key="2">
    <source>
        <dbReference type="Proteomes" id="UP000254589"/>
    </source>
</evidence>
<proteinExistence type="predicted"/>